<organism evidence="3 4">
    <name type="scientific">Cucumis melo var. makuwa</name>
    <name type="common">Oriental melon</name>
    <dbReference type="NCBI Taxonomy" id="1194695"/>
    <lineage>
        <taxon>Eukaryota</taxon>
        <taxon>Viridiplantae</taxon>
        <taxon>Streptophyta</taxon>
        <taxon>Embryophyta</taxon>
        <taxon>Tracheophyta</taxon>
        <taxon>Spermatophyta</taxon>
        <taxon>Magnoliopsida</taxon>
        <taxon>eudicotyledons</taxon>
        <taxon>Gunneridae</taxon>
        <taxon>Pentapetalae</taxon>
        <taxon>rosids</taxon>
        <taxon>fabids</taxon>
        <taxon>Cucurbitales</taxon>
        <taxon>Cucurbitaceae</taxon>
        <taxon>Benincaseae</taxon>
        <taxon>Cucumis</taxon>
    </lineage>
</organism>
<name>A0A5A7SP74_CUCMM</name>
<dbReference type="InterPro" id="IPR015410">
    <property type="entry name" value="DUF1985"/>
</dbReference>
<sequence length="298" mass="34348">MAVPRDKYFPATVSCQVHKIGSLIKDKLEQQMSDKTISGPLLNDNMIFNGQLIHHFLLRQILEEANANGICFSVLGENVYSTQNELNIITGLWSTNVTLEKDCDNKRLQSLLFGSENKKIITCLEVEEIFKNFEFMNDHDAMKVALAVFIETVMVEKDKKTQFDMDILGRVDDEEVFKNFDWSTSFYTRLLNSLKTSLHGKKEAYELKKAKSFKVVAYYNIKSYVLAFQIVVKPKLKLSNQEKAFMESRIRRDDNMEMEDDESMPHINNSDTNTPDDAMNNQSLKQSDSSPQLSPRRK</sequence>
<evidence type="ECO:0000256" key="1">
    <source>
        <dbReference type="SAM" id="MobiDB-lite"/>
    </source>
</evidence>
<comment type="caution">
    <text evidence="3">The sequence shown here is derived from an EMBL/GenBank/DDBJ whole genome shotgun (WGS) entry which is preliminary data.</text>
</comment>
<accession>A0A5A7SP74</accession>
<feature type="compositionally biased region" description="Polar residues" evidence="1">
    <location>
        <begin position="266"/>
        <end position="298"/>
    </location>
</feature>
<protein>
    <submittedName>
        <fullName evidence="3">Ulp1-like peptidase</fullName>
    </submittedName>
</protein>
<dbReference type="Proteomes" id="UP000321393">
    <property type="component" value="Unassembled WGS sequence"/>
</dbReference>
<dbReference type="Pfam" id="PF09331">
    <property type="entry name" value="DUF1985"/>
    <property type="match status" value="1"/>
</dbReference>
<dbReference type="EMBL" id="SSTE01022690">
    <property type="protein sequence ID" value="KAA0031786.1"/>
    <property type="molecule type" value="Genomic_DNA"/>
</dbReference>
<dbReference type="OrthoDB" id="1194650at2759"/>
<dbReference type="AlphaFoldDB" id="A0A5A7SP74"/>
<gene>
    <name evidence="3" type="ORF">E6C27_scaffold848G00260</name>
</gene>
<feature type="region of interest" description="Disordered" evidence="1">
    <location>
        <begin position="249"/>
        <end position="298"/>
    </location>
</feature>
<reference evidence="3 4" key="1">
    <citation type="submission" date="2019-08" db="EMBL/GenBank/DDBJ databases">
        <title>Draft genome sequences of two oriental melons (Cucumis melo L. var makuwa).</title>
        <authorList>
            <person name="Kwon S.-Y."/>
        </authorList>
    </citation>
    <scope>NUCLEOTIDE SEQUENCE [LARGE SCALE GENOMIC DNA]</scope>
    <source>
        <strain evidence="4">cv. SW 3</strain>
        <tissue evidence="3">Leaf</tissue>
    </source>
</reference>
<evidence type="ECO:0000313" key="4">
    <source>
        <dbReference type="Proteomes" id="UP000321393"/>
    </source>
</evidence>
<evidence type="ECO:0000259" key="2">
    <source>
        <dbReference type="Pfam" id="PF09331"/>
    </source>
</evidence>
<feature type="domain" description="DUF1985" evidence="2">
    <location>
        <begin position="58"/>
        <end position="187"/>
    </location>
</feature>
<evidence type="ECO:0000313" key="3">
    <source>
        <dbReference type="EMBL" id="KAA0031786.1"/>
    </source>
</evidence>
<dbReference type="PANTHER" id="PTHR48449:SF1">
    <property type="entry name" value="DUF1985 DOMAIN-CONTAINING PROTEIN"/>
    <property type="match status" value="1"/>
</dbReference>
<dbReference type="PANTHER" id="PTHR48449">
    <property type="entry name" value="DUF1985 DOMAIN-CONTAINING PROTEIN"/>
    <property type="match status" value="1"/>
</dbReference>
<proteinExistence type="predicted"/>